<dbReference type="Gene3D" id="3.90.70.10">
    <property type="entry name" value="Cysteine proteinases"/>
    <property type="match status" value="1"/>
</dbReference>
<evidence type="ECO:0000313" key="4">
    <source>
        <dbReference type="EMBL" id="CAD9095514.1"/>
    </source>
</evidence>
<evidence type="ECO:0000256" key="2">
    <source>
        <dbReference type="SAM" id="SignalP"/>
    </source>
</evidence>
<dbReference type="InterPro" id="IPR000668">
    <property type="entry name" value="Peptidase_C1A_C"/>
</dbReference>
<feature type="domain" description="Peptidase C1A papain C-terminal" evidence="3">
    <location>
        <begin position="132"/>
        <end position="349"/>
    </location>
</feature>
<organism evidence="4">
    <name type="scientific">Neobodo designis</name>
    <name type="common">Flagellated protozoan</name>
    <name type="synonym">Bodo designis</name>
    <dbReference type="NCBI Taxonomy" id="312471"/>
    <lineage>
        <taxon>Eukaryota</taxon>
        <taxon>Discoba</taxon>
        <taxon>Euglenozoa</taxon>
        <taxon>Kinetoplastea</taxon>
        <taxon>Metakinetoplastina</taxon>
        <taxon>Neobodonida</taxon>
        <taxon>Neobodo</taxon>
    </lineage>
</organism>
<dbReference type="GO" id="GO:0008234">
    <property type="term" value="F:cysteine-type peptidase activity"/>
    <property type="evidence" value="ECO:0007669"/>
    <property type="project" value="InterPro"/>
</dbReference>
<proteinExistence type="inferred from homology"/>
<sequence length="360" mass="37914">MTSPVHVAVVVAAIAVSAVCRAQDDTPGDLAHAHFLHEVPPPPVPLIASEAGFEEWQRKHRRAYDDGAAASAAYAAYADNVGAAARMQRVNPHATFAVGRRADVRFERALPWPKRHRPPAVTEPPRDLPRPTPPHVDWRAVGAVVPVADVGACAGAAVAFTVTTVASAAAKLRGISGKELVAASAQQLVDCGRRECHGTTPDAVVQSLLANNGGLLLTNKSYPWRRTSQACDSKRIGGVAAYRVTGTRRFNPDDEADLEYQVSQGPVGVTVRAADWGLYEGGVISECGRGSPGGKADYVATIVGYNNAANPPHWILQHSWGAEWGIGGAVLLAKGQNTCGVLDAPFTVGVEPVVPTLDDD</sequence>
<dbReference type="PANTHER" id="PTHR12411">
    <property type="entry name" value="CYSTEINE PROTEASE FAMILY C1-RELATED"/>
    <property type="match status" value="1"/>
</dbReference>
<feature type="chain" id="PRO_5030751200" description="Peptidase C1A papain C-terminal domain-containing protein" evidence="2">
    <location>
        <begin position="23"/>
        <end position="360"/>
    </location>
</feature>
<dbReference type="AlphaFoldDB" id="A0A7S1L648"/>
<dbReference type="SUPFAM" id="SSF54001">
    <property type="entry name" value="Cysteine proteinases"/>
    <property type="match status" value="1"/>
</dbReference>
<gene>
    <name evidence="4" type="ORF">NDES1114_LOCUS4242</name>
</gene>
<evidence type="ECO:0000256" key="1">
    <source>
        <dbReference type="ARBA" id="ARBA00008455"/>
    </source>
</evidence>
<dbReference type="InterPro" id="IPR013128">
    <property type="entry name" value="Peptidase_C1A"/>
</dbReference>
<name>A0A7S1L648_NEODS</name>
<dbReference type="EMBL" id="HBGF01006218">
    <property type="protein sequence ID" value="CAD9095514.1"/>
    <property type="molecule type" value="Transcribed_RNA"/>
</dbReference>
<comment type="similarity">
    <text evidence="1">Belongs to the peptidase C1 family.</text>
</comment>
<evidence type="ECO:0000259" key="3">
    <source>
        <dbReference type="SMART" id="SM00645"/>
    </source>
</evidence>
<accession>A0A7S1L648</accession>
<dbReference type="InterPro" id="IPR038765">
    <property type="entry name" value="Papain-like_cys_pep_sf"/>
</dbReference>
<dbReference type="Pfam" id="PF00112">
    <property type="entry name" value="Peptidase_C1"/>
    <property type="match status" value="1"/>
</dbReference>
<feature type="signal peptide" evidence="2">
    <location>
        <begin position="1"/>
        <end position="22"/>
    </location>
</feature>
<keyword evidence="2" id="KW-0732">Signal</keyword>
<protein>
    <recommendedName>
        <fullName evidence="3">Peptidase C1A papain C-terminal domain-containing protein</fullName>
    </recommendedName>
</protein>
<dbReference type="SMART" id="SM00645">
    <property type="entry name" value="Pept_C1"/>
    <property type="match status" value="1"/>
</dbReference>
<reference evidence="4" key="1">
    <citation type="submission" date="2021-01" db="EMBL/GenBank/DDBJ databases">
        <authorList>
            <person name="Corre E."/>
            <person name="Pelletier E."/>
            <person name="Niang G."/>
            <person name="Scheremetjew M."/>
            <person name="Finn R."/>
            <person name="Kale V."/>
            <person name="Holt S."/>
            <person name="Cochrane G."/>
            <person name="Meng A."/>
            <person name="Brown T."/>
            <person name="Cohen L."/>
        </authorList>
    </citation>
    <scope>NUCLEOTIDE SEQUENCE</scope>
    <source>
        <strain evidence="4">CCAP 1951/1</strain>
    </source>
</reference>
<dbReference type="GO" id="GO:0006508">
    <property type="term" value="P:proteolysis"/>
    <property type="evidence" value="ECO:0007669"/>
    <property type="project" value="InterPro"/>
</dbReference>